<dbReference type="EMBL" id="JACXAE010000092">
    <property type="protein sequence ID" value="MBD2776365.1"/>
    <property type="molecule type" value="Genomic_DNA"/>
</dbReference>
<dbReference type="GO" id="GO:0006355">
    <property type="term" value="P:regulation of DNA-templated transcription"/>
    <property type="evidence" value="ECO:0007669"/>
    <property type="project" value="InterPro"/>
</dbReference>
<comment type="caution">
    <text evidence="2">The sequence shown here is derived from an EMBL/GenBank/DDBJ whole genome shotgun (WGS) entry which is preliminary data.</text>
</comment>
<dbReference type="InterPro" id="IPR038733">
    <property type="entry name" value="Predicted_DNA_bind_prot_RHH"/>
</dbReference>
<evidence type="ECO:0000313" key="3">
    <source>
        <dbReference type="Proteomes" id="UP000629098"/>
    </source>
</evidence>
<dbReference type="RefSeq" id="WP_190835433.1">
    <property type="nucleotide sequence ID" value="NZ_CAWPPI010000092.1"/>
</dbReference>
<proteinExistence type="predicted"/>
<dbReference type="AlphaFoldDB" id="A0A8J6XQH2"/>
<feature type="domain" description="Predicted DNA-binding protein ribbon-helix-helix" evidence="1">
    <location>
        <begin position="3"/>
        <end position="42"/>
    </location>
</feature>
<dbReference type="SUPFAM" id="SSF47598">
    <property type="entry name" value="Ribbon-helix-helix"/>
    <property type="match status" value="1"/>
</dbReference>
<dbReference type="Proteomes" id="UP000629098">
    <property type="component" value="Unassembled WGS sequence"/>
</dbReference>
<reference evidence="2" key="1">
    <citation type="submission" date="2020-09" db="EMBL/GenBank/DDBJ databases">
        <title>Iningainema tapete sp. nov. (Scytonemataceae, Cyanobacteria) from greenhouses in central Florida (USA) produces two types of nodularin with biosynthetic potential for microcystin-LR and anabaenopeptins.</title>
        <authorList>
            <person name="Berthold D.E."/>
            <person name="Lefler F.W."/>
            <person name="Huang I.-S."/>
            <person name="Abdulla H."/>
            <person name="Zimba P.V."/>
            <person name="Laughinghouse H.D. IV."/>
        </authorList>
    </citation>
    <scope>NUCLEOTIDE SEQUENCE</scope>
    <source>
        <strain evidence="2">BLCCT55</strain>
    </source>
</reference>
<protein>
    <submittedName>
        <fullName evidence="2">Ribbon-helix-helix domain-containing protein</fullName>
    </submittedName>
</protein>
<dbReference type="InterPro" id="IPR013321">
    <property type="entry name" value="Arc_rbn_hlx_hlx"/>
</dbReference>
<evidence type="ECO:0000313" key="2">
    <source>
        <dbReference type="EMBL" id="MBD2776365.1"/>
    </source>
</evidence>
<dbReference type="Gene3D" id="1.10.1220.10">
    <property type="entry name" value="Met repressor-like"/>
    <property type="match status" value="1"/>
</dbReference>
<dbReference type="Pfam" id="PF12651">
    <property type="entry name" value="RHH_3"/>
    <property type="match status" value="1"/>
</dbReference>
<dbReference type="InterPro" id="IPR010985">
    <property type="entry name" value="Ribbon_hlx_hlx"/>
</dbReference>
<evidence type="ECO:0000259" key="1">
    <source>
        <dbReference type="Pfam" id="PF12651"/>
    </source>
</evidence>
<organism evidence="2 3">
    <name type="scientific">Iningainema tapete BLCC-T55</name>
    <dbReference type="NCBI Taxonomy" id="2748662"/>
    <lineage>
        <taxon>Bacteria</taxon>
        <taxon>Bacillati</taxon>
        <taxon>Cyanobacteriota</taxon>
        <taxon>Cyanophyceae</taxon>
        <taxon>Nostocales</taxon>
        <taxon>Scytonemataceae</taxon>
        <taxon>Iningainema tapete</taxon>
    </lineage>
</organism>
<keyword evidence="3" id="KW-1185">Reference proteome</keyword>
<name>A0A8J6XQH2_9CYAN</name>
<accession>A0A8J6XQH2</accession>
<gene>
    <name evidence="2" type="ORF">ICL16_30990</name>
</gene>
<sequence length="78" mass="9019">MKTAISLPDSIFEEAEALAQQLGISRSELYTEALKAYLRRYNREQMLSKLNTVYAKESSELDPVLAKMQFMSLAREDW</sequence>